<feature type="compositionally biased region" description="Low complexity" evidence="1">
    <location>
        <begin position="134"/>
        <end position="148"/>
    </location>
</feature>
<dbReference type="OrthoDB" id="3406034at2"/>
<keyword evidence="2" id="KW-0472">Membrane</keyword>
<evidence type="ECO:0000313" key="4">
    <source>
        <dbReference type="Proteomes" id="UP000198253"/>
    </source>
</evidence>
<name>A0A1C4ZUI6_MICEC</name>
<dbReference type="Proteomes" id="UP000198253">
    <property type="component" value="Chromosome I"/>
</dbReference>
<evidence type="ECO:0000256" key="1">
    <source>
        <dbReference type="SAM" id="MobiDB-lite"/>
    </source>
</evidence>
<dbReference type="RefSeq" id="WP_088984432.1">
    <property type="nucleotide sequence ID" value="NZ_LT607413.1"/>
</dbReference>
<feature type="region of interest" description="Disordered" evidence="1">
    <location>
        <begin position="178"/>
        <end position="221"/>
    </location>
</feature>
<evidence type="ECO:0000256" key="2">
    <source>
        <dbReference type="SAM" id="Phobius"/>
    </source>
</evidence>
<gene>
    <name evidence="3" type="ORF">GA0070618_5811</name>
</gene>
<dbReference type="EMBL" id="LT607413">
    <property type="protein sequence ID" value="SCF36687.1"/>
    <property type="molecule type" value="Genomic_DNA"/>
</dbReference>
<keyword evidence="4" id="KW-1185">Reference proteome</keyword>
<feature type="compositionally biased region" description="Low complexity" evidence="1">
    <location>
        <begin position="189"/>
        <end position="199"/>
    </location>
</feature>
<organism evidence="3 4">
    <name type="scientific">Micromonospora echinospora</name>
    <name type="common">Micromonospora purpurea</name>
    <dbReference type="NCBI Taxonomy" id="1877"/>
    <lineage>
        <taxon>Bacteria</taxon>
        <taxon>Bacillati</taxon>
        <taxon>Actinomycetota</taxon>
        <taxon>Actinomycetes</taxon>
        <taxon>Micromonosporales</taxon>
        <taxon>Micromonosporaceae</taxon>
        <taxon>Micromonospora</taxon>
    </lineage>
</organism>
<sequence length="377" mass="39541">MTPSVPYRLDQRLGSCQIGSVWSALDEEHGPLAVAVLDPGIAAEPRWRNAFAATTSALGHAESGGQRFVAADFAATTPWVAYPEGELSLATRTFSALGMDYRPAAEEGPEEPPAPHVRDTGPAVPDPPATGSATGEPVETGPPVTVPGQTPPTTRPTLVIAAVVLLVLVGAGILFTVTRSGDDDPGPSPRAGAGPSSAAVPTSAPLNPGLEPPAPGNWPAQWPRFAATDRVRTLTGLDGLAFPVKVPLGWQCTPAGRAEGYTRHQCGASTDDGPPIGGELIVRDCPVPCTGSRQVAMRTAEEAWGLRWTRGGQSAVYAERSGLLIDGTPRYVLVVVAYWRGGEGDVDRQLVLRMTAPLDGANQLRRVVNYLRDTLVF</sequence>
<keyword evidence="2" id="KW-0812">Transmembrane</keyword>
<evidence type="ECO:0000313" key="3">
    <source>
        <dbReference type="EMBL" id="SCF36687.1"/>
    </source>
</evidence>
<protein>
    <submittedName>
        <fullName evidence="3">Uncharacterized protein</fullName>
    </submittedName>
</protein>
<accession>A0A1C4ZUI6</accession>
<keyword evidence="2" id="KW-1133">Transmembrane helix</keyword>
<feature type="region of interest" description="Disordered" evidence="1">
    <location>
        <begin position="103"/>
        <end position="152"/>
    </location>
</feature>
<dbReference type="AlphaFoldDB" id="A0A1C4ZUI6"/>
<dbReference type="InParanoid" id="A0A1C4ZUI6"/>
<feature type="transmembrane region" description="Helical" evidence="2">
    <location>
        <begin position="158"/>
        <end position="177"/>
    </location>
</feature>
<proteinExistence type="predicted"/>
<reference evidence="4" key="1">
    <citation type="submission" date="2016-06" db="EMBL/GenBank/DDBJ databases">
        <authorList>
            <person name="Varghese N."/>
            <person name="Submissions Spin"/>
        </authorList>
    </citation>
    <scope>NUCLEOTIDE SEQUENCE [LARGE SCALE GENOMIC DNA]</scope>
    <source>
        <strain evidence="4">DSM 43816</strain>
    </source>
</reference>